<accession>A0ABV9NA81</accession>
<name>A0ABV9NA81_9PROT</name>
<dbReference type="EMBL" id="JBHSGQ010000001">
    <property type="protein sequence ID" value="MFC4724404.1"/>
    <property type="molecule type" value="Genomic_DNA"/>
</dbReference>
<keyword evidence="4" id="KW-1185">Reference proteome</keyword>
<proteinExistence type="predicted"/>
<sequence>MSAPSWLIRLARPGRRIAALPGGRGYGVFAGPDRRRRPMAVLSARELAEGLSDGTLAADEGGASWSVTEAGLARLKRLQQSHEDDEGRFAAQHRTLRPRSVMDPDGRIAVALANADASPVARYAVARPGRPALLEPVHVTAADRLRADYDASTLRSRVTSDWSGVPRSGPRSGHDPAGAPARALDARTRVMDALAALGPGLDRLLINIVIRETGMERALRDLDWPDKAGATALRLALERLAVHYGLKRAARVADPFEV</sequence>
<evidence type="ECO:0000256" key="1">
    <source>
        <dbReference type="SAM" id="MobiDB-lite"/>
    </source>
</evidence>
<dbReference type="Pfam" id="PF20057">
    <property type="entry name" value="DUF6456"/>
    <property type="match status" value="1"/>
</dbReference>
<evidence type="ECO:0000259" key="2">
    <source>
        <dbReference type="Pfam" id="PF20057"/>
    </source>
</evidence>
<evidence type="ECO:0000313" key="4">
    <source>
        <dbReference type="Proteomes" id="UP001596024"/>
    </source>
</evidence>
<evidence type="ECO:0000313" key="3">
    <source>
        <dbReference type="EMBL" id="MFC4724404.1"/>
    </source>
</evidence>
<organism evidence="3 4">
    <name type="scientific">Glycocaulis abyssi</name>
    <dbReference type="NCBI Taxonomy" id="1433403"/>
    <lineage>
        <taxon>Bacteria</taxon>
        <taxon>Pseudomonadati</taxon>
        <taxon>Pseudomonadota</taxon>
        <taxon>Alphaproteobacteria</taxon>
        <taxon>Maricaulales</taxon>
        <taxon>Maricaulaceae</taxon>
        <taxon>Glycocaulis</taxon>
    </lineage>
</organism>
<feature type="domain" description="DUF6456" evidence="2">
    <location>
        <begin position="113"/>
        <end position="245"/>
    </location>
</feature>
<dbReference type="Proteomes" id="UP001596024">
    <property type="component" value="Unassembled WGS sequence"/>
</dbReference>
<comment type="caution">
    <text evidence="3">The sequence shown here is derived from an EMBL/GenBank/DDBJ whole genome shotgun (WGS) entry which is preliminary data.</text>
</comment>
<gene>
    <name evidence="3" type="ORF">ACFPB0_03775</name>
</gene>
<dbReference type="InterPro" id="IPR045599">
    <property type="entry name" value="DUF6456"/>
</dbReference>
<reference evidence="4" key="1">
    <citation type="journal article" date="2019" name="Int. J. Syst. Evol. Microbiol.">
        <title>The Global Catalogue of Microorganisms (GCM) 10K type strain sequencing project: providing services to taxonomists for standard genome sequencing and annotation.</title>
        <authorList>
            <consortium name="The Broad Institute Genomics Platform"/>
            <consortium name="The Broad Institute Genome Sequencing Center for Infectious Disease"/>
            <person name="Wu L."/>
            <person name="Ma J."/>
        </authorList>
    </citation>
    <scope>NUCLEOTIDE SEQUENCE [LARGE SCALE GENOMIC DNA]</scope>
    <source>
        <strain evidence="4">CCUG 62981</strain>
    </source>
</reference>
<feature type="region of interest" description="Disordered" evidence="1">
    <location>
        <begin position="160"/>
        <end position="180"/>
    </location>
</feature>
<dbReference type="RefSeq" id="WP_371392134.1">
    <property type="nucleotide sequence ID" value="NZ_CP163421.1"/>
</dbReference>
<protein>
    <submittedName>
        <fullName evidence="3">DUF6456 domain-containing protein</fullName>
    </submittedName>
</protein>